<feature type="region of interest" description="Disordered" evidence="1">
    <location>
        <begin position="1"/>
        <end position="28"/>
    </location>
</feature>
<name>A0ABY8A1A1_9ACTN</name>
<protein>
    <submittedName>
        <fullName evidence="3">Uncharacterized protein</fullName>
    </submittedName>
</protein>
<reference evidence="3 4" key="1">
    <citation type="submission" date="2022-03" db="EMBL/GenBank/DDBJ databases">
        <title>Streptomyces yunnanensis P86,complete genome.</title>
        <authorList>
            <person name="Chen S."/>
            <person name="Zhang Q."/>
        </authorList>
    </citation>
    <scope>NUCLEOTIDE SEQUENCE [LARGE SCALE GENOMIC DNA]</scope>
    <source>
        <strain evidence="3 4">P86</strain>
    </source>
</reference>
<keyword evidence="2" id="KW-0812">Transmembrane</keyword>
<dbReference type="Proteomes" id="UP001218629">
    <property type="component" value="Chromosome"/>
</dbReference>
<evidence type="ECO:0000256" key="1">
    <source>
        <dbReference type="SAM" id="MobiDB-lite"/>
    </source>
</evidence>
<keyword evidence="2" id="KW-0472">Membrane</keyword>
<feature type="transmembrane region" description="Helical" evidence="2">
    <location>
        <begin position="25"/>
        <end position="46"/>
    </location>
</feature>
<keyword evidence="2" id="KW-1133">Transmembrane helix</keyword>
<organism evidence="3 4">
    <name type="scientific">Streptomyces yunnanensis</name>
    <dbReference type="NCBI Taxonomy" id="156453"/>
    <lineage>
        <taxon>Bacteria</taxon>
        <taxon>Bacillati</taxon>
        <taxon>Actinomycetota</taxon>
        <taxon>Actinomycetes</taxon>
        <taxon>Kitasatosporales</taxon>
        <taxon>Streptomycetaceae</taxon>
        <taxon>Streptomyces</taxon>
    </lineage>
</organism>
<gene>
    <name evidence="3" type="ORF">MOV08_05005</name>
</gene>
<proteinExistence type="predicted"/>
<accession>A0ABY8A1A1</accession>
<dbReference type="RefSeq" id="WP_275306489.1">
    <property type="nucleotide sequence ID" value="NZ_CP095749.1"/>
</dbReference>
<evidence type="ECO:0000313" key="3">
    <source>
        <dbReference type="EMBL" id="WEB38722.1"/>
    </source>
</evidence>
<keyword evidence="4" id="KW-1185">Reference proteome</keyword>
<evidence type="ECO:0000313" key="4">
    <source>
        <dbReference type="Proteomes" id="UP001218629"/>
    </source>
</evidence>
<evidence type="ECO:0000256" key="2">
    <source>
        <dbReference type="SAM" id="Phobius"/>
    </source>
</evidence>
<sequence>MTDRHHRPRAARADGERHPTAGRTVGLGGSSSTAALVVALVLHLAFQHGRRRAEGASAAA</sequence>
<dbReference type="EMBL" id="CP095749">
    <property type="protein sequence ID" value="WEB38722.1"/>
    <property type="molecule type" value="Genomic_DNA"/>
</dbReference>
<feature type="compositionally biased region" description="Basic residues" evidence="1">
    <location>
        <begin position="1"/>
        <end position="10"/>
    </location>
</feature>